<dbReference type="PROSITE" id="PS51898">
    <property type="entry name" value="TYR_RECOMBINASE"/>
    <property type="match status" value="1"/>
</dbReference>
<name>A0A7H8NDZ8_9ACTN</name>
<feature type="domain" description="Tyr recombinase" evidence="5">
    <location>
        <begin position="167"/>
        <end position="378"/>
    </location>
</feature>
<proteinExistence type="predicted"/>
<dbReference type="InterPro" id="IPR011010">
    <property type="entry name" value="DNA_brk_join_enz"/>
</dbReference>
<dbReference type="GO" id="GO:0015074">
    <property type="term" value="P:DNA integration"/>
    <property type="evidence" value="ECO:0007669"/>
    <property type="project" value="InterPro"/>
</dbReference>
<dbReference type="PROSITE" id="PS51900">
    <property type="entry name" value="CB"/>
    <property type="match status" value="1"/>
</dbReference>
<dbReference type="SUPFAM" id="SSF56349">
    <property type="entry name" value="DNA breaking-rejoining enzymes"/>
    <property type="match status" value="1"/>
</dbReference>
<reference evidence="7 8" key="1">
    <citation type="submission" date="2020-06" db="EMBL/GenBank/DDBJ databases">
        <title>Genome mining for natural products.</title>
        <authorList>
            <person name="Zhang B."/>
            <person name="Shi J."/>
            <person name="Ge H."/>
        </authorList>
    </citation>
    <scope>NUCLEOTIDE SEQUENCE [LARGE SCALE GENOMIC DNA]</scope>
    <source>
        <strain evidence="7 8">NA00687</strain>
    </source>
</reference>
<dbReference type="GO" id="GO:0003677">
    <property type="term" value="F:DNA binding"/>
    <property type="evidence" value="ECO:0007669"/>
    <property type="project" value="UniProtKB-UniRule"/>
</dbReference>
<keyword evidence="8" id="KW-1185">Reference proteome</keyword>
<organism evidence="7 8">
    <name type="scientific">Streptomyces buecherae</name>
    <dbReference type="NCBI Taxonomy" id="2763006"/>
    <lineage>
        <taxon>Bacteria</taxon>
        <taxon>Bacillati</taxon>
        <taxon>Actinomycetota</taxon>
        <taxon>Actinomycetes</taxon>
        <taxon>Kitasatosporales</taxon>
        <taxon>Streptomycetaceae</taxon>
        <taxon>Streptomyces</taxon>
    </lineage>
</organism>
<evidence type="ECO:0000259" key="6">
    <source>
        <dbReference type="PROSITE" id="PS51900"/>
    </source>
</evidence>
<feature type="domain" description="Core-binding (CB)" evidence="6">
    <location>
        <begin position="25"/>
        <end position="119"/>
    </location>
</feature>
<dbReference type="Gene3D" id="1.10.443.10">
    <property type="entry name" value="Intergrase catalytic core"/>
    <property type="match status" value="1"/>
</dbReference>
<evidence type="ECO:0000259" key="5">
    <source>
        <dbReference type="PROSITE" id="PS51898"/>
    </source>
</evidence>
<dbReference type="AlphaFoldDB" id="A0A7H8NDZ8"/>
<evidence type="ECO:0000313" key="7">
    <source>
        <dbReference type="EMBL" id="QKW52665.1"/>
    </source>
</evidence>
<gene>
    <name evidence="7" type="ORF">HUT08_27510</name>
</gene>
<protein>
    <submittedName>
        <fullName evidence="7">Tyrosine-type recombinase/integrase</fullName>
    </submittedName>
</protein>
<evidence type="ECO:0000256" key="4">
    <source>
        <dbReference type="SAM" id="MobiDB-lite"/>
    </source>
</evidence>
<accession>A0A7H8NDZ8</accession>
<feature type="region of interest" description="Disordered" evidence="4">
    <location>
        <begin position="142"/>
        <end position="168"/>
    </location>
</feature>
<dbReference type="PANTHER" id="PTHR30349:SF88">
    <property type="entry name" value="BLL1584 PROTEIN"/>
    <property type="match status" value="1"/>
</dbReference>
<dbReference type="RefSeq" id="WP_176164376.1">
    <property type="nucleotide sequence ID" value="NZ_CP054929.1"/>
</dbReference>
<dbReference type="Proteomes" id="UP000509303">
    <property type="component" value="Chromosome"/>
</dbReference>
<dbReference type="InterPro" id="IPR044068">
    <property type="entry name" value="CB"/>
</dbReference>
<evidence type="ECO:0000256" key="3">
    <source>
        <dbReference type="PROSITE-ProRule" id="PRU01248"/>
    </source>
</evidence>
<dbReference type="GO" id="GO:0006310">
    <property type="term" value="P:DNA recombination"/>
    <property type="evidence" value="ECO:0007669"/>
    <property type="project" value="UniProtKB-KW"/>
</dbReference>
<sequence length="386" mass="42304">MGQLRVQEVRHRDGRISYTIVGASGDVHAAADGYLDVYAGAGTDKTYAYVLVDHLRWLEHEGLEPETVAFRDLQRYMGAVGARVPMPLGTPWRVGKKSYGNSALKTAASCLKGFYLHHAALGVNAGLAEELNLRRMPTKSDRQRSLLGHVKRDMPSNPLAPKSTRRRHPKMLPEGAREVLLDEVNSARDRLVVQWLSDGGFRIGELCGLHLADLHLREGAACGECRTPHAHVCHRDGLANGARAKTKYPWELEDGVIRGGLIKRVSPTMIHAYFDYMMAEYPRGAGHGQLLVQLHGADRGMPWAPEGARKMIGRAAVRGGLGRVRPHAFRHTFATSVLDAANGNLVVARDAGGWASTEVVDEIYAHVDIHDSVFDAALRTVWGEGA</sequence>
<dbReference type="InterPro" id="IPR050090">
    <property type="entry name" value="Tyrosine_recombinase_XerCD"/>
</dbReference>
<dbReference type="Pfam" id="PF00589">
    <property type="entry name" value="Phage_integrase"/>
    <property type="match status" value="1"/>
</dbReference>
<keyword evidence="2" id="KW-0233">DNA recombination</keyword>
<evidence type="ECO:0000256" key="2">
    <source>
        <dbReference type="ARBA" id="ARBA00023172"/>
    </source>
</evidence>
<keyword evidence="1 3" id="KW-0238">DNA-binding</keyword>
<dbReference type="PANTHER" id="PTHR30349">
    <property type="entry name" value="PHAGE INTEGRASE-RELATED"/>
    <property type="match status" value="1"/>
</dbReference>
<dbReference type="InterPro" id="IPR002104">
    <property type="entry name" value="Integrase_catalytic"/>
</dbReference>
<evidence type="ECO:0000256" key="1">
    <source>
        <dbReference type="ARBA" id="ARBA00023125"/>
    </source>
</evidence>
<dbReference type="InterPro" id="IPR013762">
    <property type="entry name" value="Integrase-like_cat_sf"/>
</dbReference>
<evidence type="ECO:0000313" key="8">
    <source>
        <dbReference type="Proteomes" id="UP000509303"/>
    </source>
</evidence>
<feature type="compositionally biased region" description="Basic and acidic residues" evidence="4">
    <location>
        <begin position="142"/>
        <end position="154"/>
    </location>
</feature>
<dbReference type="EMBL" id="CP054929">
    <property type="protein sequence ID" value="QKW52665.1"/>
    <property type="molecule type" value="Genomic_DNA"/>
</dbReference>